<proteinExistence type="predicted"/>
<dbReference type="GO" id="GO:0003677">
    <property type="term" value="F:DNA binding"/>
    <property type="evidence" value="ECO:0007669"/>
    <property type="project" value="UniProtKB-KW"/>
</dbReference>
<comment type="caution">
    <text evidence="4">The sequence shown here is derived from an EMBL/GenBank/DDBJ whole genome shotgun (WGS) entry which is preliminary data.</text>
</comment>
<name>A0A644X8P3_9ZZZZ</name>
<accession>A0A644X8P3</accession>
<gene>
    <name evidence="4" type="primary">xerC_79</name>
    <name evidence="4" type="ORF">SDC9_58792</name>
</gene>
<dbReference type="InterPro" id="IPR050090">
    <property type="entry name" value="Tyrosine_recombinase_XerCD"/>
</dbReference>
<evidence type="ECO:0000313" key="4">
    <source>
        <dbReference type="EMBL" id="MPM12439.1"/>
    </source>
</evidence>
<keyword evidence="2" id="KW-0233">DNA recombination</keyword>
<dbReference type="PANTHER" id="PTHR30349:SF41">
    <property type="entry name" value="INTEGRASE_RECOMBINASE PROTEIN MJ0367-RELATED"/>
    <property type="match status" value="1"/>
</dbReference>
<dbReference type="GO" id="GO:0006310">
    <property type="term" value="P:DNA recombination"/>
    <property type="evidence" value="ECO:0007669"/>
    <property type="project" value="UniProtKB-KW"/>
</dbReference>
<dbReference type="InterPro" id="IPR013762">
    <property type="entry name" value="Integrase-like_cat_sf"/>
</dbReference>
<protein>
    <submittedName>
        <fullName evidence="4">Tyrosine recombinase XerC</fullName>
    </submittedName>
</protein>
<dbReference type="Gene3D" id="1.10.443.10">
    <property type="entry name" value="Intergrase catalytic core"/>
    <property type="match status" value="1"/>
</dbReference>
<dbReference type="GO" id="GO:0015074">
    <property type="term" value="P:DNA integration"/>
    <property type="evidence" value="ECO:0007669"/>
    <property type="project" value="InterPro"/>
</dbReference>
<dbReference type="InterPro" id="IPR002104">
    <property type="entry name" value="Integrase_catalytic"/>
</dbReference>
<sequence length="466" mass="55643">MDLIMDKEKRMVIKKYVEMKINGMHYVRKLNDSNKVFSGVLVIDNYNRPVKRVYEYLRYLDTTGGYGALNSRVRVAYDLCYFLDFMMFNNLTEEKIKYEDISEFIEIYLLIIDEKFKVDRSIQRSMLKIIPILDVYRIKNIKVINKMNMGLDISSKERILNNIKKYLVFLGNNKIAEVNLEELFEKKVKSVYRENELGNRTRELYYDYGIKDHLKKIGINSKRNKIDPIEVSKIFEQDEEKNFFSNIEKIQYRVLFNLLNNTGLRISEALGLKLISYKKSKGNIDLISLDSDIKLKNNDENVWEVLVIPRSDSPPDLRIKFEKKRKAVFTDNTLLFRNLLEDYIIYREYLLKQKRKKHDYLFVNNRGERLRYDSVYKEMNNILLGSEMRVRIGDLTPHSFRHTFATKWIKNSIELGIDKDLDLLAEQLGHSSPEVTKRTYYHIFEESKKELLRKIEKENNYFKGEK</sequence>
<feature type="domain" description="Tyr recombinase" evidence="3">
    <location>
        <begin position="221"/>
        <end position="453"/>
    </location>
</feature>
<evidence type="ECO:0000256" key="2">
    <source>
        <dbReference type="ARBA" id="ARBA00023172"/>
    </source>
</evidence>
<evidence type="ECO:0000259" key="3">
    <source>
        <dbReference type="PROSITE" id="PS51898"/>
    </source>
</evidence>
<evidence type="ECO:0000256" key="1">
    <source>
        <dbReference type="ARBA" id="ARBA00023125"/>
    </source>
</evidence>
<dbReference type="PANTHER" id="PTHR30349">
    <property type="entry name" value="PHAGE INTEGRASE-RELATED"/>
    <property type="match status" value="1"/>
</dbReference>
<reference evidence="4" key="1">
    <citation type="submission" date="2019-08" db="EMBL/GenBank/DDBJ databases">
        <authorList>
            <person name="Kucharzyk K."/>
            <person name="Murdoch R.W."/>
            <person name="Higgins S."/>
            <person name="Loffler F."/>
        </authorList>
    </citation>
    <scope>NUCLEOTIDE SEQUENCE</scope>
</reference>
<organism evidence="4">
    <name type="scientific">bioreactor metagenome</name>
    <dbReference type="NCBI Taxonomy" id="1076179"/>
    <lineage>
        <taxon>unclassified sequences</taxon>
        <taxon>metagenomes</taxon>
        <taxon>ecological metagenomes</taxon>
    </lineage>
</organism>
<dbReference type="Pfam" id="PF00589">
    <property type="entry name" value="Phage_integrase"/>
    <property type="match status" value="1"/>
</dbReference>
<dbReference type="InterPro" id="IPR011010">
    <property type="entry name" value="DNA_brk_join_enz"/>
</dbReference>
<dbReference type="AlphaFoldDB" id="A0A644X8P3"/>
<dbReference type="SUPFAM" id="SSF56349">
    <property type="entry name" value="DNA breaking-rejoining enzymes"/>
    <property type="match status" value="1"/>
</dbReference>
<dbReference type="EMBL" id="VSSQ01001972">
    <property type="protein sequence ID" value="MPM12439.1"/>
    <property type="molecule type" value="Genomic_DNA"/>
</dbReference>
<dbReference type="PROSITE" id="PS51898">
    <property type="entry name" value="TYR_RECOMBINASE"/>
    <property type="match status" value="1"/>
</dbReference>
<keyword evidence="1" id="KW-0238">DNA-binding</keyword>